<dbReference type="GeneID" id="17353561"/>
<dbReference type="InterPro" id="IPR036282">
    <property type="entry name" value="Glutathione-S-Trfase_C_sf"/>
</dbReference>
<evidence type="ECO:0000256" key="1">
    <source>
        <dbReference type="ARBA" id="ARBA00006475"/>
    </source>
</evidence>
<dbReference type="eggNOG" id="KOG4244">
    <property type="taxonomic scope" value="Eukaryota"/>
</dbReference>
<feature type="domain" description="GST C-terminal" evidence="3">
    <location>
        <begin position="242"/>
        <end position="383"/>
    </location>
</feature>
<name>E1ZJ04_CHLVA</name>
<dbReference type="KEGG" id="cvr:CHLNCDRAFT_135791"/>
<dbReference type="InterPro" id="IPR026928">
    <property type="entry name" value="FAX/IsoI-like"/>
</dbReference>
<dbReference type="PROSITE" id="PS50405">
    <property type="entry name" value="GST_CTER"/>
    <property type="match status" value="1"/>
</dbReference>
<evidence type="ECO:0000313" key="4">
    <source>
        <dbReference type="EMBL" id="EFN54422.1"/>
    </source>
</evidence>
<dbReference type="AlphaFoldDB" id="E1ZJ04"/>
<dbReference type="Gene3D" id="1.20.1050.10">
    <property type="match status" value="1"/>
</dbReference>
<evidence type="ECO:0000259" key="3">
    <source>
        <dbReference type="PROSITE" id="PS50405"/>
    </source>
</evidence>
<protein>
    <recommendedName>
        <fullName evidence="3">GST C-terminal domain-containing protein</fullName>
    </recommendedName>
</protein>
<feature type="compositionally biased region" description="Gly residues" evidence="2">
    <location>
        <begin position="385"/>
        <end position="400"/>
    </location>
</feature>
<dbReference type="InterPro" id="IPR033468">
    <property type="entry name" value="Metaxin_GST"/>
</dbReference>
<dbReference type="Pfam" id="PF17171">
    <property type="entry name" value="GST_C_6"/>
    <property type="match status" value="1"/>
</dbReference>
<dbReference type="InterPro" id="IPR050931">
    <property type="entry name" value="Mito_Protein_Transport_Metaxin"/>
</dbReference>
<sequence>MVDHEVIACGLRFRLRTASEPSAIDGTITFQQAAAMWKFMETGPHQGDIFAQVVDYANPQDAPERLLPHSHPPACGVPPGRALEAALLTGLAGVLLACLYSLLVLRRRRVPDTPAAAEDPSAPIVLADFPRLKREGGPTCSPSSAVTKAEAFLRFAGIHYSKQVGSPDPAPSPGVQLPYLDRGPRQRVADPHFIIKHLVSSGAAPAELEFPPGARDRAAAIAVARMCDTDLAGAVDFYRWVDDEGWARCRQALMGPSRPLSPLGAVLSRMARKACYTRCWEEGIGAHSEGDRLALVGEELGALSQLLGDSPYLFGASPHAVDAAAFGVLDQMAARCLNPQLADLLERWPNLAAYRDRIRRRFFGQEYERVVAWVDDEEGAAASSGQGGAAGGGAEQLGGGGKAAHAAAAKLRRRALVKEE</sequence>
<gene>
    <name evidence="4" type="ORF">CHLNCDRAFT_135791</name>
</gene>
<dbReference type="InterPro" id="IPR010987">
    <property type="entry name" value="Glutathione-S-Trfase_C-like"/>
</dbReference>
<dbReference type="PANTHER" id="PTHR12289">
    <property type="entry name" value="METAXIN RELATED"/>
    <property type="match status" value="1"/>
</dbReference>
<dbReference type="InterPro" id="IPR040079">
    <property type="entry name" value="Glutathione_S-Trfase"/>
</dbReference>
<dbReference type="Pfam" id="PF17172">
    <property type="entry name" value="GST_N_4"/>
    <property type="match status" value="1"/>
</dbReference>
<dbReference type="SFLD" id="SFLDS00019">
    <property type="entry name" value="Glutathione_Transferase_(cytos"/>
    <property type="match status" value="1"/>
</dbReference>
<dbReference type="InParanoid" id="E1ZJ04"/>
<feature type="region of interest" description="Disordered" evidence="2">
    <location>
        <begin position="381"/>
        <end position="400"/>
    </location>
</feature>
<dbReference type="RefSeq" id="XP_005846524.1">
    <property type="nucleotide sequence ID" value="XM_005846462.1"/>
</dbReference>
<dbReference type="PANTHER" id="PTHR12289:SF41">
    <property type="entry name" value="FAILED AXON CONNECTIONS-RELATED"/>
    <property type="match status" value="1"/>
</dbReference>
<reference evidence="4 5" key="1">
    <citation type="journal article" date="2010" name="Plant Cell">
        <title>The Chlorella variabilis NC64A genome reveals adaptation to photosymbiosis, coevolution with viruses, and cryptic sex.</title>
        <authorList>
            <person name="Blanc G."/>
            <person name="Duncan G."/>
            <person name="Agarkova I."/>
            <person name="Borodovsky M."/>
            <person name="Gurnon J."/>
            <person name="Kuo A."/>
            <person name="Lindquist E."/>
            <person name="Lucas S."/>
            <person name="Pangilinan J."/>
            <person name="Polle J."/>
            <person name="Salamov A."/>
            <person name="Terry A."/>
            <person name="Yamada T."/>
            <person name="Dunigan D.D."/>
            <person name="Grigoriev I.V."/>
            <person name="Claverie J.M."/>
            <person name="Van Etten J.L."/>
        </authorList>
    </citation>
    <scope>NUCLEOTIDE SEQUENCE [LARGE SCALE GENOMIC DNA]</scope>
    <source>
        <strain evidence="4 5">NC64A</strain>
    </source>
</reference>
<dbReference type="CDD" id="cd03193">
    <property type="entry name" value="GST_C_Metaxin"/>
    <property type="match status" value="1"/>
</dbReference>
<dbReference type="InterPro" id="IPR012336">
    <property type="entry name" value="Thioredoxin-like_fold"/>
</dbReference>
<dbReference type="SFLD" id="SFLDG01200">
    <property type="entry name" value="SUF1.1"/>
    <property type="match status" value="1"/>
</dbReference>
<comment type="similarity">
    <text evidence="1">Belongs to the FAX family.</text>
</comment>
<dbReference type="SUPFAM" id="SSF47616">
    <property type="entry name" value="GST C-terminal domain-like"/>
    <property type="match status" value="1"/>
</dbReference>
<dbReference type="OrthoDB" id="5809458at2759"/>
<evidence type="ECO:0000313" key="5">
    <source>
        <dbReference type="Proteomes" id="UP000008141"/>
    </source>
</evidence>
<dbReference type="GO" id="GO:0005737">
    <property type="term" value="C:cytoplasm"/>
    <property type="evidence" value="ECO:0007669"/>
    <property type="project" value="TreeGrafter"/>
</dbReference>
<dbReference type="Proteomes" id="UP000008141">
    <property type="component" value="Unassembled WGS sequence"/>
</dbReference>
<dbReference type="SFLD" id="SFLDG01180">
    <property type="entry name" value="SUF1"/>
    <property type="match status" value="1"/>
</dbReference>
<organism evidence="5">
    <name type="scientific">Chlorella variabilis</name>
    <name type="common">Green alga</name>
    <dbReference type="NCBI Taxonomy" id="554065"/>
    <lineage>
        <taxon>Eukaryota</taxon>
        <taxon>Viridiplantae</taxon>
        <taxon>Chlorophyta</taxon>
        <taxon>core chlorophytes</taxon>
        <taxon>Trebouxiophyceae</taxon>
        <taxon>Chlorellales</taxon>
        <taxon>Chlorellaceae</taxon>
        <taxon>Chlorella clade</taxon>
        <taxon>Chlorella</taxon>
    </lineage>
</organism>
<evidence type="ECO:0000256" key="2">
    <source>
        <dbReference type="SAM" id="MobiDB-lite"/>
    </source>
</evidence>
<keyword evidence="5" id="KW-1185">Reference proteome</keyword>
<proteinExistence type="inferred from homology"/>
<accession>E1ZJ04</accession>
<dbReference type="EMBL" id="GL433848">
    <property type="protein sequence ID" value="EFN54422.1"/>
    <property type="molecule type" value="Genomic_DNA"/>
</dbReference>